<evidence type="ECO:0000256" key="13">
    <source>
        <dbReference type="ARBA" id="ARBA00023034"/>
    </source>
</evidence>
<gene>
    <name evidence="21" type="ORF">DRE_01375</name>
</gene>
<dbReference type="GO" id="GO:0031966">
    <property type="term" value="C:mitochondrial membrane"/>
    <property type="evidence" value="ECO:0007669"/>
    <property type="project" value="UniProtKB-SubCell"/>
</dbReference>
<organism evidence="21 22">
    <name type="scientific">Drechslerella stenobrocha 248</name>
    <dbReference type="NCBI Taxonomy" id="1043628"/>
    <lineage>
        <taxon>Eukaryota</taxon>
        <taxon>Fungi</taxon>
        <taxon>Dikarya</taxon>
        <taxon>Ascomycota</taxon>
        <taxon>Pezizomycotina</taxon>
        <taxon>Orbiliomycetes</taxon>
        <taxon>Orbiliales</taxon>
        <taxon>Orbiliaceae</taxon>
        <taxon>Drechslerella</taxon>
    </lineage>
</organism>
<evidence type="ECO:0000256" key="17">
    <source>
        <dbReference type="ARBA" id="ARBA00023329"/>
    </source>
</evidence>
<evidence type="ECO:0000256" key="14">
    <source>
        <dbReference type="ARBA" id="ARBA00023128"/>
    </source>
</evidence>
<evidence type="ECO:0000256" key="18">
    <source>
        <dbReference type="SAM" id="Phobius"/>
    </source>
</evidence>
<keyword evidence="15 18" id="KW-0472">Membrane</keyword>
<evidence type="ECO:0000313" key="22">
    <source>
        <dbReference type="Proteomes" id="UP000024837"/>
    </source>
</evidence>
<dbReference type="GO" id="GO:0007034">
    <property type="term" value="P:vacuolar transport"/>
    <property type="evidence" value="ECO:0007669"/>
    <property type="project" value="TreeGrafter"/>
</dbReference>
<evidence type="ECO:0000256" key="19">
    <source>
        <dbReference type="SAM" id="SignalP"/>
    </source>
</evidence>
<name>W7HVW6_9PEZI</name>
<keyword evidence="10" id="KW-0653">Protein transport</keyword>
<dbReference type="OrthoDB" id="4504960at2759"/>
<evidence type="ECO:0000256" key="2">
    <source>
        <dbReference type="ARBA" id="ARBA00004358"/>
    </source>
</evidence>
<feature type="transmembrane region" description="Helical" evidence="18">
    <location>
        <begin position="197"/>
        <end position="223"/>
    </location>
</feature>
<keyword evidence="13" id="KW-0333">Golgi apparatus</keyword>
<evidence type="ECO:0000256" key="16">
    <source>
        <dbReference type="ARBA" id="ARBA00023157"/>
    </source>
</evidence>
<keyword evidence="7" id="KW-0813">Transport</keyword>
<accession>W7HVW6</accession>
<feature type="domain" description="MRH" evidence="20">
    <location>
        <begin position="32"/>
        <end position="192"/>
    </location>
</feature>
<reference evidence="21 22" key="1">
    <citation type="submission" date="2013-05" db="EMBL/GenBank/DDBJ databases">
        <title>Drechslerella stenobrocha genome reveals carnivorous origination and mechanical trapping mechanism of predatory fungi.</title>
        <authorList>
            <person name="Liu X."/>
            <person name="Zhang W."/>
            <person name="Liu K."/>
        </authorList>
    </citation>
    <scope>NUCLEOTIDE SEQUENCE [LARGE SCALE GENOMIC DNA]</scope>
    <source>
        <strain evidence="21 22">248</strain>
    </source>
</reference>
<keyword evidence="16" id="KW-1015">Disulfide bond</keyword>
<dbReference type="AlphaFoldDB" id="W7HVW6"/>
<dbReference type="EMBL" id="KI966448">
    <property type="protein sequence ID" value="EWC44023.1"/>
    <property type="molecule type" value="Genomic_DNA"/>
</dbReference>
<proteinExistence type="inferred from homology"/>
<keyword evidence="22" id="KW-1185">Reference proteome</keyword>
<evidence type="ECO:0000256" key="1">
    <source>
        <dbReference type="ARBA" id="ARBA00004304"/>
    </source>
</evidence>
<evidence type="ECO:0000256" key="12">
    <source>
        <dbReference type="ARBA" id="ARBA00023006"/>
    </source>
</evidence>
<comment type="subcellular location">
    <subcellularLocation>
        <location evidence="2">Cytoplasmic vesicle membrane</location>
        <topology evidence="2">Single-pass type I membrane protein</topology>
    </subcellularLocation>
    <subcellularLocation>
        <location evidence="4">Golgi apparatus membrane</location>
        <topology evidence="4">Single-pass type I membrane protein</topology>
    </subcellularLocation>
    <subcellularLocation>
        <location evidence="1">Mitochondrion membrane</location>
        <topology evidence="1">Single-pass membrane protein</topology>
    </subcellularLocation>
    <subcellularLocation>
        <location evidence="3">Preautophagosomal structure membrane</location>
        <topology evidence="3">Single-pass type I membrane protein</topology>
    </subcellularLocation>
</comment>
<protein>
    <recommendedName>
        <fullName evidence="6">Autophagy-related protein 27</fullName>
    </recommendedName>
</protein>
<dbReference type="PROSITE" id="PS51914">
    <property type="entry name" value="MRH"/>
    <property type="match status" value="1"/>
</dbReference>
<evidence type="ECO:0000313" key="21">
    <source>
        <dbReference type="EMBL" id="EWC44023.1"/>
    </source>
</evidence>
<evidence type="ECO:0000256" key="10">
    <source>
        <dbReference type="ARBA" id="ARBA00022927"/>
    </source>
</evidence>
<keyword evidence="17" id="KW-0968">Cytoplasmic vesicle</keyword>
<evidence type="ECO:0000256" key="8">
    <source>
        <dbReference type="ARBA" id="ARBA00022692"/>
    </source>
</evidence>
<dbReference type="GO" id="GO:0000139">
    <property type="term" value="C:Golgi membrane"/>
    <property type="evidence" value="ECO:0007669"/>
    <property type="project" value="UniProtKB-SubCell"/>
</dbReference>
<evidence type="ECO:0000256" key="15">
    <source>
        <dbReference type="ARBA" id="ARBA00023136"/>
    </source>
</evidence>
<feature type="chain" id="PRO_5004893520" description="Autophagy-related protein 27" evidence="19">
    <location>
        <begin position="31"/>
        <end position="313"/>
    </location>
</feature>
<keyword evidence="8 18" id="KW-0812">Transmembrane</keyword>
<dbReference type="GO" id="GO:0034045">
    <property type="term" value="C:phagophore assembly site membrane"/>
    <property type="evidence" value="ECO:0007669"/>
    <property type="project" value="UniProtKB-SubCell"/>
</dbReference>
<dbReference type="InterPro" id="IPR009011">
    <property type="entry name" value="Man6P_isomerase_rcpt-bd_dom_sf"/>
</dbReference>
<dbReference type="Proteomes" id="UP000024837">
    <property type="component" value="Unassembled WGS sequence"/>
</dbReference>
<keyword evidence="9 19" id="KW-0732">Signal</keyword>
<comment type="similarity">
    <text evidence="5">Belongs to the ATG27 family.</text>
</comment>
<evidence type="ECO:0000256" key="7">
    <source>
        <dbReference type="ARBA" id="ARBA00022448"/>
    </source>
</evidence>
<sequence length="313" mass="34783">MWWLTGDARPSLLPLFIAAVSLATASLAESDPPCSATSNRTSTFVDLHSLIKKEGNYTFRSSDYNSNFTLNICAPLLVPDSLQFESLPDTKNLSAYYRKGGKVYSLGRASTTPRFNGKKLVLDYSGGSLCPKLDSEGIPIEGEYNDAGYRKGLTLSFMCDRDLLVPATISFVSQKYDCSYWLEVRTPSACATNKPQALGPVSIFGIISLVALLVYFVGGCFYSRTVLQARGWRQVPHWQTWLRTLNFIWDGLRICLYSLVNMCSRLVGRGRTGRYGGYVSGAGDGRFSRANEWADVDDENRLIDQLDDEWSDG</sequence>
<dbReference type="Pfam" id="PF09451">
    <property type="entry name" value="ATG27"/>
    <property type="match status" value="1"/>
</dbReference>
<dbReference type="PANTHER" id="PTHR15071">
    <property type="entry name" value="MANNOSE-6-PHOSPHATE RECEPTOR FAMILY MEMBER"/>
    <property type="match status" value="1"/>
</dbReference>
<dbReference type="GO" id="GO:0015031">
    <property type="term" value="P:protein transport"/>
    <property type="evidence" value="ECO:0007669"/>
    <property type="project" value="UniProtKB-KW"/>
</dbReference>
<evidence type="ECO:0000256" key="5">
    <source>
        <dbReference type="ARBA" id="ARBA00005363"/>
    </source>
</evidence>
<keyword evidence="11 18" id="KW-1133">Transmembrane helix</keyword>
<dbReference type="GO" id="GO:0010008">
    <property type="term" value="C:endosome membrane"/>
    <property type="evidence" value="ECO:0007669"/>
    <property type="project" value="UniProtKB-SubCell"/>
</dbReference>
<evidence type="ECO:0000256" key="3">
    <source>
        <dbReference type="ARBA" id="ARBA00004472"/>
    </source>
</evidence>
<dbReference type="GO" id="GO:0006914">
    <property type="term" value="P:autophagy"/>
    <property type="evidence" value="ECO:0007669"/>
    <property type="project" value="UniProtKB-KW"/>
</dbReference>
<dbReference type="SMART" id="SM01404">
    <property type="entry name" value="CIMR"/>
    <property type="match status" value="1"/>
</dbReference>
<evidence type="ECO:0000256" key="6">
    <source>
        <dbReference type="ARBA" id="ARBA00013776"/>
    </source>
</evidence>
<dbReference type="Gene3D" id="2.70.130.10">
    <property type="entry name" value="Mannose-6-phosphate receptor binding domain"/>
    <property type="match status" value="1"/>
</dbReference>
<evidence type="ECO:0000256" key="9">
    <source>
        <dbReference type="ARBA" id="ARBA00022729"/>
    </source>
</evidence>
<feature type="signal peptide" evidence="19">
    <location>
        <begin position="1"/>
        <end position="30"/>
    </location>
</feature>
<evidence type="ECO:0000256" key="11">
    <source>
        <dbReference type="ARBA" id="ARBA00022989"/>
    </source>
</evidence>
<keyword evidence="12" id="KW-0072">Autophagy</keyword>
<dbReference type="HOGENOM" id="CLU_064145_0_0_1"/>
<dbReference type="GO" id="GO:0005770">
    <property type="term" value="C:late endosome"/>
    <property type="evidence" value="ECO:0007669"/>
    <property type="project" value="TreeGrafter"/>
</dbReference>
<dbReference type="InterPro" id="IPR018939">
    <property type="entry name" value="Autophagy-rel_prot_27"/>
</dbReference>
<dbReference type="PANTHER" id="PTHR15071:SF0">
    <property type="entry name" value="MANNOSE 6-PHOSPHATE RECEPTOR-LIKE PROTEIN 1"/>
    <property type="match status" value="1"/>
</dbReference>
<dbReference type="SUPFAM" id="SSF50911">
    <property type="entry name" value="Mannose 6-phosphate receptor domain"/>
    <property type="match status" value="1"/>
</dbReference>
<dbReference type="InterPro" id="IPR044865">
    <property type="entry name" value="MRH_dom"/>
</dbReference>
<keyword evidence="14" id="KW-0496">Mitochondrion</keyword>
<evidence type="ECO:0000256" key="4">
    <source>
        <dbReference type="ARBA" id="ARBA00004614"/>
    </source>
</evidence>
<evidence type="ECO:0000259" key="20">
    <source>
        <dbReference type="PROSITE" id="PS51914"/>
    </source>
</evidence>